<name>A0A6V7UY21_MELEN</name>
<feature type="region of interest" description="Disordered" evidence="6">
    <location>
        <begin position="212"/>
        <end position="253"/>
    </location>
</feature>
<dbReference type="InterPro" id="IPR001357">
    <property type="entry name" value="BRCT_dom"/>
</dbReference>
<feature type="domain" description="BRCT" evidence="7">
    <location>
        <begin position="798"/>
        <end position="879"/>
    </location>
</feature>
<dbReference type="AlphaFoldDB" id="A0A6V7UY21"/>
<feature type="region of interest" description="Disordered" evidence="6">
    <location>
        <begin position="288"/>
        <end position="332"/>
    </location>
</feature>
<dbReference type="EMBL" id="CAJEWN010000130">
    <property type="protein sequence ID" value="CAD2167613.1"/>
    <property type="molecule type" value="Genomic_DNA"/>
</dbReference>
<keyword evidence="2" id="KW-0227">DNA damage</keyword>
<protein>
    <recommendedName>
        <fullName evidence="4">PAX-interacting protein 1</fullName>
    </recommendedName>
    <alternativeName>
        <fullName evidence="5">PAX transactivation activation domain-interacting protein</fullName>
    </alternativeName>
</protein>
<feature type="compositionally biased region" description="Polar residues" evidence="6">
    <location>
        <begin position="371"/>
        <end position="388"/>
    </location>
</feature>
<comment type="caution">
    <text evidence="8">The sequence shown here is derived from an EMBL/GenBank/DDBJ whole genome shotgun (WGS) entry which is preliminary data.</text>
</comment>
<feature type="region of interest" description="Disordered" evidence="6">
    <location>
        <begin position="371"/>
        <end position="400"/>
    </location>
</feature>
<feature type="compositionally biased region" description="Low complexity" evidence="6">
    <location>
        <begin position="12"/>
        <end position="26"/>
    </location>
</feature>
<dbReference type="Proteomes" id="UP000580250">
    <property type="component" value="Unassembled WGS sequence"/>
</dbReference>
<dbReference type="Pfam" id="PF16770">
    <property type="entry name" value="RTT107_BRCT_5"/>
    <property type="match status" value="1"/>
</dbReference>
<comment type="subcellular location">
    <subcellularLocation>
        <location evidence="1">Nucleus</location>
    </subcellularLocation>
</comment>
<keyword evidence="3" id="KW-0539">Nucleus</keyword>
<feature type="compositionally biased region" description="Low complexity" evidence="6">
    <location>
        <begin position="65"/>
        <end position="76"/>
    </location>
</feature>
<reference evidence="8 9" key="1">
    <citation type="submission" date="2020-08" db="EMBL/GenBank/DDBJ databases">
        <authorList>
            <person name="Koutsovoulos G."/>
            <person name="Danchin GJ E."/>
        </authorList>
    </citation>
    <scope>NUCLEOTIDE SEQUENCE [LARGE SCALE GENOMIC DNA]</scope>
</reference>
<evidence type="ECO:0000313" key="9">
    <source>
        <dbReference type="Proteomes" id="UP000580250"/>
    </source>
</evidence>
<feature type="compositionally biased region" description="Polar residues" evidence="6">
    <location>
        <begin position="288"/>
        <end position="299"/>
    </location>
</feature>
<dbReference type="Gene3D" id="3.40.50.10190">
    <property type="entry name" value="BRCT domain"/>
    <property type="match status" value="4"/>
</dbReference>
<feature type="compositionally biased region" description="Low complexity" evidence="6">
    <location>
        <begin position="126"/>
        <end position="140"/>
    </location>
</feature>
<proteinExistence type="predicted"/>
<dbReference type="SUPFAM" id="SSF52113">
    <property type="entry name" value="BRCT domain"/>
    <property type="match status" value="4"/>
</dbReference>
<feature type="compositionally biased region" description="Low complexity" evidence="6">
    <location>
        <begin position="301"/>
        <end position="324"/>
    </location>
</feature>
<evidence type="ECO:0000256" key="1">
    <source>
        <dbReference type="ARBA" id="ARBA00004123"/>
    </source>
</evidence>
<dbReference type="OrthoDB" id="342264at2759"/>
<evidence type="ECO:0000313" key="8">
    <source>
        <dbReference type="EMBL" id="CAD2167613.1"/>
    </source>
</evidence>
<dbReference type="SMART" id="SM00292">
    <property type="entry name" value="BRCT"/>
    <property type="match status" value="4"/>
</dbReference>
<dbReference type="GO" id="GO:0006974">
    <property type="term" value="P:DNA damage response"/>
    <property type="evidence" value="ECO:0007669"/>
    <property type="project" value="UniProtKB-KW"/>
</dbReference>
<dbReference type="InterPro" id="IPR051579">
    <property type="entry name" value="DDR_Transcriptional_Reg"/>
</dbReference>
<dbReference type="CDD" id="cd18432">
    <property type="entry name" value="BRCT_PAXIP1_rpt6_like"/>
    <property type="match status" value="1"/>
</dbReference>
<feature type="domain" description="BRCT" evidence="7">
    <location>
        <begin position="494"/>
        <end position="595"/>
    </location>
</feature>
<feature type="compositionally biased region" description="Basic and acidic residues" evidence="6">
    <location>
        <begin position="36"/>
        <end position="49"/>
    </location>
</feature>
<dbReference type="InterPro" id="IPR036420">
    <property type="entry name" value="BRCT_dom_sf"/>
</dbReference>
<dbReference type="Pfam" id="PF16589">
    <property type="entry name" value="BRCT_2"/>
    <property type="match status" value="1"/>
</dbReference>
<evidence type="ECO:0000259" key="7">
    <source>
        <dbReference type="PROSITE" id="PS50172"/>
    </source>
</evidence>
<evidence type="ECO:0000256" key="2">
    <source>
        <dbReference type="ARBA" id="ARBA00022763"/>
    </source>
</evidence>
<feature type="region of interest" description="Disordered" evidence="6">
    <location>
        <begin position="1"/>
        <end position="140"/>
    </location>
</feature>
<feature type="compositionally biased region" description="Low complexity" evidence="6">
    <location>
        <begin position="389"/>
        <end position="400"/>
    </location>
</feature>
<feature type="compositionally biased region" description="Polar residues" evidence="6">
    <location>
        <begin position="50"/>
        <end position="63"/>
    </location>
</feature>
<sequence length="1013" mass="115648">MADTGNNAEKGNASFASTSATSNEFSGVLSPLEPLDPNKFRNIMLDKPEVSSSSVANKTSAQRVSMESLSMDSSTSNEFREKSVSLDSATPKSFYHQTAPPTPITHSHQHQPPQCHSQPPQSPAIQQLQQRSMSLQQHPHVQQQQQSHLHQYFPAQPPMQQMQQPMQSQHPSQTLLPFSPIQQGQYGISPQMIQHPNSMMHGHPHWIHQQHLQQQHQHQLQQQQQLQQIHQQPPPYQQHISSPNQQQMYQQQHQQLIKQQVVHQQIPHQQQHQQQNVAAFMGTGEVSGNNVLLPNQQIGAPSRFSPHPSPQQQQQQHLTPSNQQRHPSSSTISPEYLNYQQQQQLKLPPPRYGQSPQVVANNYSQYPAGFQQHQQRAATFQSPTENLIQSQQQSHQNSSSEKIMRPTQIVAHGAPGGFSSPEYTSNFNLSNCANVPAHMMYNQQISHQQLPPQRPQQMLQHGIIQQQQQIPSQALAQSLVQQHVIVTPTGNPVNPEICLTGCVFLLIDDCNPQLVDSYQLSSVIRFYGGDVESSNPRGIPERITHIVCSSWFDNKQLLIGALATEFIDKHRNRRFQRKAQRIVTLHWLNDTIGKRLVEQPSKAAHLPGFWSVLNPNPEISSKIISFHGFDQNDSNAIKYMIRSMGAYCVPFNSKTDFLVINKSSLTDQIIEKSHSFNTQLVNYKWLFELYFGNINVLVPTEAQRYFPEAETLLTCVTISPYYLGKMSEFCSRLMAPWNLQIPVKDEIINSAYLMKRTIFQDVSVFPEKLFRLTDNAPSEEQILKAIDVISASNKDPINIFVLFDGFTNEQVDNMSKKVRFLAAKVVESPNECTHFVTSSLRKSVNLVTCIALGKHIVSPYWVETSFKCLQFVDPLPFFVKDRENERKYCFSLKVSVLRARQRKIFKNIIFHIGQGTQPSFGILRQLVEAADGRVVEEKPTKKELIEYMQNDQTYFIVCNHNDLVFYQYLINCNFPIFNEDFIIMSILRHKIDLSPDFHAYQSLSIQSLNIGKK</sequence>
<dbReference type="PROSITE" id="PS50172">
    <property type="entry name" value="BRCT"/>
    <property type="match status" value="2"/>
</dbReference>
<dbReference type="CDD" id="cd00027">
    <property type="entry name" value="BRCT"/>
    <property type="match status" value="1"/>
</dbReference>
<evidence type="ECO:0000256" key="3">
    <source>
        <dbReference type="ARBA" id="ARBA00023242"/>
    </source>
</evidence>
<feature type="compositionally biased region" description="Low complexity" evidence="6">
    <location>
        <begin position="110"/>
        <end position="119"/>
    </location>
</feature>
<evidence type="ECO:0000256" key="6">
    <source>
        <dbReference type="SAM" id="MobiDB-lite"/>
    </source>
</evidence>
<dbReference type="GO" id="GO:0044666">
    <property type="term" value="C:MLL3/4 complex"/>
    <property type="evidence" value="ECO:0007669"/>
    <property type="project" value="TreeGrafter"/>
</dbReference>
<gene>
    <name evidence="8" type="ORF">MENT_LOCUS18914</name>
</gene>
<dbReference type="PANTHER" id="PTHR23196">
    <property type="entry name" value="PAX TRANSCRIPTION ACTIVATION DOMAIN INTERACTING PROTEIN"/>
    <property type="match status" value="1"/>
</dbReference>
<organism evidence="8 9">
    <name type="scientific">Meloidogyne enterolobii</name>
    <name type="common">Root-knot nematode worm</name>
    <name type="synonym">Meloidogyne mayaguensis</name>
    <dbReference type="NCBI Taxonomy" id="390850"/>
    <lineage>
        <taxon>Eukaryota</taxon>
        <taxon>Metazoa</taxon>
        <taxon>Ecdysozoa</taxon>
        <taxon>Nematoda</taxon>
        <taxon>Chromadorea</taxon>
        <taxon>Rhabditida</taxon>
        <taxon>Tylenchina</taxon>
        <taxon>Tylenchomorpha</taxon>
        <taxon>Tylenchoidea</taxon>
        <taxon>Meloidogynidae</taxon>
        <taxon>Meloidogyninae</taxon>
        <taxon>Meloidogyne</taxon>
    </lineage>
</organism>
<evidence type="ECO:0000256" key="4">
    <source>
        <dbReference type="ARBA" id="ARBA00023858"/>
    </source>
</evidence>
<accession>A0A6V7UY21</accession>
<evidence type="ECO:0000256" key="5">
    <source>
        <dbReference type="ARBA" id="ARBA00030146"/>
    </source>
</evidence>
<dbReference type="PANTHER" id="PTHR23196:SF1">
    <property type="entry name" value="PAX-INTERACTING PROTEIN 1"/>
    <property type="match status" value="1"/>
</dbReference>